<dbReference type="AlphaFoldDB" id="A0A7G3ZBQ9"/>
<feature type="compositionally biased region" description="Basic and acidic residues" evidence="6">
    <location>
        <begin position="433"/>
        <end position="444"/>
    </location>
</feature>
<organism evidence="7 8">
    <name type="scientific">Torulaspora globosa</name>
    <dbReference type="NCBI Taxonomy" id="48254"/>
    <lineage>
        <taxon>Eukaryota</taxon>
        <taxon>Fungi</taxon>
        <taxon>Dikarya</taxon>
        <taxon>Ascomycota</taxon>
        <taxon>Saccharomycotina</taxon>
        <taxon>Saccharomycetes</taxon>
        <taxon>Saccharomycetales</taxon>
        <taxon>Saccharomycetaceae</taxon>
        <taxon>Torulaspora</taxon>
    </lineage>
</organism>
<feature type="compositionally biased region" description="Basic residues" evidence="6">
    <location>
        <begin position="303"/>
        <end position="315"/>
    </location>
</feature>
<comment type="subcellular location">
    <subcellularLocation>
        <location evidence="5">Nucleus</location>
        <location evidence="5">Nucleolus</location>
    </subcellularLocation>
    <subcellularLocation>
        <location evidence="5">Nucleus</location>
        <location evidence="5">Nucleoplasm</location>
    </subcellularLocation>
</comment>
<dbReference type="Pfam" id="PF07767">
    <property type="entry name" value="Nop53"/>
    <property type="match status" value="1"/>
</dbReference>
<dbReference type="Proteomes" id="UP000515788">
    <property type="component" value="Chromosome 1"/>
</dbReference>
<feature type="region of interest" description="Disordered" evidence="6">
    <location>
        <begin position="1"/>
        <end position="21"/>
    </location>
</feature>
<evidence type="ECO:0000256" key="5">
    <source>
        <dbReference type="PIRNR" id="PIRNR017302"/>
    </source>
</evidence>
<reference evidence="7 8" key="1">
    <citation type="submission" date="2020-06" db="EMBL/GenBank/DDBJ databases">
        <title>The yeast mating-type switching endonuclease HO is a domesticated member of an unorthodox homing genetic element family.</title>
        <authorList>
            <person name="Coughlan A.Y."/>
            <person name="Lombardi L."/>
            <person name="Braun-Galleani S."/>
            <person name="Martos A.R."/>
            <person name="Galeote V."/>
            <person name="Bigey F."/>
            <person name="Dequin S."/>
            <person name="Byrne K.P."/>
            <person name="Wolfe K.H."/>
        </authorList>
    </citation>
    <scope>NUCLEOTIDE SEQUENCE [LARGE SCALE GENOMIC DNA]</scope>
    <source>
        <strain evidence="7 8">CBS764</strain>
    </source>
</reference>
<sequence>MAPLATVKRPAQYKQSSRKGKKAWRKNIDLTDIEQSIETRKEQEITHGTPDIGTLKNDALFQVDDTGDAALKSRLIKRKQIKKNLKSKEILEAVKSNSKVAVVKHPKYDEQKHKIQTVSKKELRKLMALAGKIDGESKIKNHIAKDGLVKSDSRDIWGAEESGKVVTPAGISLEVDGNTEVPESLLKDSTTGWSIASVKPKTLDAAPVRVREIEEIPHAGKSYNPDKADWSSLVEKEYKLEKVKEDNRVALQQYREKIQKLMEILDDSEEEVSSDEDDDAEEEDEDEGKPRDDRLSINEPVKNKKKTKHQRNRARKHEEKVKLQEELKKLKAQVKDLEKLEETEKQVQQEDEQRKSRQAEIKKNKVNKKHKLGTKYSARESNLELKFSDELSDSLRKLRPEGNLLYDQLHKLQSSGKIESRVPVKRSRRYKQKITEKWTHKDFK</sequence>
<dbReference type="GO" id="GO:0006364">
    <property type="term" value="P:rRNA processing"/>
    <property type="evidence" value="ECO:0007669"/>
    <property type="project" value="TreeGrafter"/>
</dbReference>
<gene>
    <name evidence="7" type="ORF">HG536_0A07600</name>
</gene>
<evidence type="ECO:0000313" key="7">
    <source>
        <dbReference type="EMBL" id="QLL30945.1"/>
    </source>
</evidence>
<dbReference type="GeneID" id="59324042"/>
<feature type="region of interest" description="Disordered" evidence="6">
    <location>
        <begin position="416"/>
        <end position="444"/>
    </location>
</feature>
<dbReference type="RefSeq" id="XP_037137620.1">
    <property type="nucleotide sequence ID" value="XM_037281725.1"/>
</dbReference>
<dbReference type="PANTHER" id="PTHR14211">
    <property type="entry name" value="GLIOMA SUPPRESSOR CANDIDATE REGION GENE 2"/>
    <property type="match status" value="1"/>
</dbReference>
<evidence type="ECO:0000256" key="6">
    <source>
        <dbReference type="SAM" id="MobiDB-lite"/>
    </source>
</evidence>
<dbReference type="GO" id="GO:0008097">
    <property type="term" value="F:5S rRNA binding"/>
    <property type="evidence" value="ECO:0007669"/>
    <property type="project" value="TreeGrafter"/>
</dbReference>
<accession>A0A7G3ZBQ9</accession>
<protein>
    <recommendedName>
        <fullName evidence="2 5">Ribosome biogenesis protein NOP53</fullName>
    </recommendedName>
</protein>
<dbReference type="KEGG" id="tgb:HG536_0A07600"/>
<evidence type="ECO:0000256" key="2">
    <source>
        <dbReference type="ARBA" id="ARBA00018339"/>
    </source>
</evidence>
<keyword evidence="4 5" id="KW-0539">Nucleus</keyword>
<feature type="region of interest" description="Disordered" evidence="6">
    <location>
        <begin position="262"/>
        <end position="323"/>
    </location>
</feature>
<dbReference type="GO" id="GO:0000027">
    <property type="term" value="P:ribosomal large subunit assembly"/>
    <property type="evidence" value="ECO:0007669"/>
    <property type="project" value="UniProtKB-UniRule"/>
</dbReference>
<evidence type="ECO:0000256" key="3">
    <source>
        <dbReference type="ARBA" id="ARBA00022517"/>
    </source>
</evidence>
<dbReference type="PANTHER" id="PTHR14211:SF7">
    <property type="entry name" value="RIBOSOME BIOGENESIS PROTEIN NOP53"/>
    <property type="match status" value="1"/>
</dbReference>
<keyword evidence="3 5" id="KW-0690">Ribosome biogenesis</keyword>
<keyword evidence="8" id="KW-1185">Reference proteome</keyword>
<name>A0A7G3ZBQ9_9SACH</name>
<dbReference type="InterPro" id="IPR011687">
    <property type="entry name" value="Nop53/GLTSCR2"/>
</dbReference>
<comment type="function">
    <text evidence="5">May play a role in ribosome biogenesis.</text>
</comment>
<dbReference type="GO" id="GO:0005730">
    <property type="term" value="C:nucleolus"/>
    <property type="evidence" value="ECO:0007669"/>
    <property type="project" value="UniProtKB-SubCell"/>
</dbReference>
<proteinExistence type="inferred from homology"/>
<evidence type="ECO:0000256" key="1">
    <source>
        <dbReference type="ARBA" id="ARBA00008838"/>
    </source>
</evidence>
<comment type="similarity">
    <text evidence="1 5">Belongs to the NOP53 family.</text>
</comment>
<feature type="compositionally biased region" description="Basic residues" evidence="6">
    <location>
        <begin position="364"/>
        <end position="373"/>
    </location>
</feature>
<dbReference type="EMBL" id="CP059246">
    <property type="protein sequence ID" value="QLL30945.1"/>
    <property type="molecule type" value="Genomic_DNA"/>
</dbReference>
<evidence type="ECO:0000313" key="8">
    <source>
        <dbReference type="Proteomes" id="UP000515788"/>
    </source>
</evidence>
<feature type="compositionally biased region" description="Basic and acidic residues" evidence="6">
    <location>
        <begin position="341"/>
        <end position="363"/>
    </location>
</feature>
<feature type="compositionally biased region" description="Acidic residues" evidence="6">
    <location>
        <begin position="264"/>
        <end position="287"/>
    </location>
</feature>
<dbReference type="GO" id="GO:0005654">
    <property type="term" value="C:nucleoplasm"/>
    <property type="evidence" value="ECO:0007669"/>
    <property type="project" value="UniProtKB-SubCell"/>
</dbReference>
<feature type="region of interest" description="Disordered" evidence="6">
    <location>
        <begin position="341"/>
        <end position="375"/>
    </location>
</feature>
<evidence type="ECO:0000256" key="4">
    <source>
        <dbReference type="ARBA" id="ARBA00023242"/>
    </source>
</evidence>
<feature type="compositionally biased region" description="Basic residues" evidence="6">
    <location>
        <begin position="423"/>
        <end position="432"/>
    </location>
</feature>
<dbReference type="PIRSF" id="PIRSF017302">
    <property type="entry name" value="Gltscr2"/>
    <property type="match status" value="1"/>
</dbReference>
<dbReference type="OrthoDB" id="5072at2759"/>